<organism evidence="9 10">
    <name type="scientific">Catellatospora bangladeshensis</name>
    <dbReference type="NCBI Taxonomy" id="310355"/>
    <lineage>
        <taxon>Bacteria</taxon>
        <taxon>Bacillati</taxon>
        <taxon>Actinomycetota</taxon>
        <taxon>Actinomycetes</taxon>
        <taxon>Micromonosporales</taxon>
        <taxon>Micromonosporaceae</taxon>
        <taxon>Catellatospora</taxon>
    </lineage>
</organism>
<evidence type="ECO:0000256" key="1">
    <source>
        <dbReference type="ARBA" id="ARBA00001362"/>
    </source>
</evidence>
<dbReference type="GO" id="GO:0071555">
    <property type="term" value="P:cell wall organization"/>
    <property type="evidence" value="ECO:0007669"/>
    <property type="project" value="UniProtKB-KW"/>
</dbReference>
<dbReference type="SUPFAM" id="SSF55166">
    <property type="entry name" value="Hedgehog/DD-peptidase"/>
    <property type="match status" value="1"/>
</dbReference>
<keyword evidence="6" id="KW-0224">Dipeptidase</keyword>
<dbReference type="Pfam" id="PF01427">
    <property type="entry name" value="Peptidase_M15"/>
    <property type="match status" value="1"/>
</dbReference>
<gene>
    <name evidence="9" type="ORF">Cba03nite_46400</name>
</gene>
<dbReference type="GO" id="GO:0006508">
    <property type="term" value="P:proteolysis"/>
    <property type="evidence" value="ECO:0007669"/>
    <property type="project" value="UniProtKB-KW"/>
</dbReference>
<dbReference type="PANTHER" id="PTHR43126">
    <property type="entry name" value="D-ALANYL-D-ALANINE DIPEPTIDASE"/>
    <property type="match status" value="1"/>
</dbReference>
<keyword evidence="10" id="KW-1185">Reference proteome</keyword>
<name>A0A8J3NL12_9ACTN</name>
<dbReference type="PANTHER" id="PTHR43126:SF2">
    <property type="entry name" value="D-ALANYL-D-ALANINE DIPEPTIDASE"/>
    <property type="match status" value="1"/>
</dbReference>
<dbReference type="GO" id="GO:0008237">
    <property type="term" value="F:metallopeptidase activity"/>
    <property type="evidence" value="ECO:0007669"/>
    <property type="project" value="UniProtKB-KW"/>
</dbReference>
<reference evidence="9 10" key="1">
    <citation type="submission" date="2021-01" db="EMBL/GenBank/DDBJ databases">
        <title>Whole genome shotgun sequence of Catellatospora bangladeshensis NBRC 107357.</title>
        <authorList>
            <person name="Komaki H."/>
            <person name="Tamura T."/>
        </authorList>
    </citation>
    <scope>NUCLEOTIDE SEQUENCE [LARGE SCALE GENOMIC DNA]</scope>
    <source>
        <strain evidence="9 10">NBRC 107357</strain>
    </source>
</reference>
<evidence type="ECO:0000256" key="3">
    <source>
        <dbReference type="ARBA" id="ARBA00022723"/>
    </source>
</evidence>
<evidence type="ECO:0000256" key="2">
    <source>
        <dbReference type="ARBA" id="ARBA00022670"/>
    </source>
</evidence>
<dbReference type="AlphaFoldDB" id="A0A8J3NL12"/>
<evidence type="ECO:0000256" key="6">
    <source>
        <dbReference type="ARBA" id="ARBA00022997"/>
    </source>
</evidence>
<keyword evidence="5" id="KW-0862">Zinc</keyword>
<evidence type="ECO:0000256" key="8">
    <source>
        <dbReference type="ARBA" id="ARBA00023316"/>
    </source>
</evidence>
<comment type="catalytic activity">
    <reaction evidence="1">
        <text>D-alanyl-D-alanine + H2O = 2 D-alanine</text>
        <dbReference type="Rhea" id="RHEA:20661"/>
        <dbReference type="ChEBI" id="CHEBI:15377"/>
        <dbReference type="ChEBI" id="CHEBI:57416"/>
        <dbReference type="ChEBI" id="CHEBI:57822"/>
        <dbReference type="EC" id="3.4.13.22"/>
    </reaction>
</comment>
<evidence type="ECO:0000256" key="4">
    <source>
        <dbReference type="ARBA" id="ARBA00022801"/>
    </source>
</evidence>
<keyword evidence="2" id="KW-0645">Protease</keyword>
<evidence type="ECO:0000256" key="7">
    <source>
        <dbReference type="ARBA" id="ARBA00023049"/>
    </source>
</evidence>
<comment type="caution">
    <text evidence="9">The sequence shown here is derived from an EMBL/GenBank/DDBJ whole genome shotgun (WGS) entry which is preliminary data.</text>
</comment>
<keyword evidence="8" id="KW-0961">Cell wall biogenesis/degradation</keyword>
<protein>
    <submittedName>
        <fullName evidence="9">D-alanyl-D-alanine dipeptidase</fullName>
    </submittedName>
</protein>
<dbReference type="InterPro" id="IPR009045">
    <property type="entry name" value="Zn_M74/Hedgehog-like"/>
</dbReference>
<keyword evidence="3" id="KW-0479">Metal-binding</keyword>
<sequence length="212" mass="22550">MSEIILLSDPAVAAVPVAECGEPLVDLRTVRALRMDDRFAGADGAYARVRLGVADRLVNAQTLLPAGIRLLVLEGHRPAAAQERLFAAAVARLRAERPDADDAWLRGAAAVHHAPPALAPHVTGGAVDLTLVGRDGAPLWMGSLVHDPDPAHCPTGCDGVVGDARGHRDLLTGAMRRAGLVNYAAQWWHWSYGDRYWAHLTGAPAARYGEVS</sequence>
<dbReference type="GO" id="GO:0046872">
    <property type="term" value="F:metal ion binding"/>
    <property type="evidence" value="ECO:0007669"/>
    <property type="project" value="UniProtKB-KW"/>
</dbReference>
<keyword evidence="4" id="KW-0378">Hydrolase</keyword>
<dbReference type="Gene3D" id="3.30.1380.10">
    <property type="match status" value="1"/>
</dbReference>
<dbReference type="GO" id="GO:0160237">
    <property type="term" value="F:D-Ala-D-Ala dipeptidase activity"/>
    <property type="evidence" value="ECO:0007669"/>
    <property type="project" value="UniProtKB-EC"/>
</dbReference>
<evidence type="ECO:0000313" key="9">
    <source>
        <dbReference type="EMBL" id="GIF83291.1"/>
    </source>
</evidence>
<proteinExistence type="predicted"/>
<dbReference type="EMBL" id="BONF01000028">
    <property type="protein sequence ID" value="GIF83291.1"/>
    <property type="molecule type" value="Genomic_DNA"/>
</dbReference>
<accession>A0A8J3NL12</accession>
<keyword evidence="7" id="KW-0482">Metalloprotease</keyword>
<evidence type="ECO:0000256" key="5">
    <source>
        <dbReference type="ARBA" id="ARBA00022833"/>
    </source>
</evidence>
<dbReference type="RefSeq" id="WP_239125960.1">
    <property type="nucleotide sequence ID" value="NZ_BONF01000028.1"/>
</dbReference>
<dbReference type="Proteomes" id="UP000601223">
    <property type="component" value="Unassembled WGS sequence"/>
</dbReference>
<evidence type="ECO:0000313" key="10">
    <source>
        <dbReference type="Proteomes" id="UP000601223"/>
    </source>
</evidence>
<dbReference type="InterPro" id="IPR000755">
    <property type="entry name" value="A_A_dipeptidase"/>
</dbReference>